<evidence type="ECO:0000256" key="13">
    <source>
        <dbReference type="RuleBase" id="RU000696"/>
    </source>
</evidence>
<evidence type="ECO:0000313" key="14">
    <source>
        <dbReference type="EMBL" id="KAK6147026.1"/>
    </source>
</evidence>
<comment type="catalytic activity">
    <reaction evidence="1">
        <text>guanosine(46) in tRNA + S-adenosyl-L-methionine = N(7)-methylguanosine(46) in tRNA + S-adenosyl-L-homocysteine</text>
        <dbReference type="Rhea" id="RHEA:42708"/>
        <dbReference type="Rhea" id="RHEA-COMP:10188"/>
        <dbReference type="Rhea" id="RHEA-COMP:10189"/>
        <dbReference type="ChEBI" id="CHEBI:57856"/>
        <dbReference type="ChEBI" id="CHEBI:59789"/>
        <dbReference type="ChEBI" id="CHEBI:74269"/>
        <dbReference type="ChEBI" id="CHEBI:74480"/>
        <dbReference type="EC" id="2.1.1.33"/>
    </reaction>
</comment>
<keyword evidence="6" id="KW-0949">S-adenosyl-L-methionine</keyword>
<dbReference type="Gene3D" id="3.40.50.150">
    <property type="entry name" value="Vaccinia Virus protein VP39"/>
    <property type="match status" value="1"/>
</dbReference>
<keyword evidence="5 12" id="KW-0808">Transferase</keyword>
<reference evidence="14 15" key="1">
    <citation type="journal article" date="2021" name="Comput. Struct. Biotechnol. J.">
        <title>De novo genome assembly of the potent medicinal plant Rehmannia glutinosa using nanopore technology.</title>
        <authorList>
            <person name="Ma L."/>
            <person name="Dong C."/>
            <person name="Song C."/>
            <person name="Wang X."/>
            <person name="Zheng X."/>
            <person name="Niu Y."/>
            <person name="Chen S."/>
            <person name="Feng W."/>
        </authorList>
    </citation>
    <scope>NUCLEOTIDE SEQUENCE [LARGE SCALE GENOMIC DNA]</scope>
    <source>
        <strain evidence="14">DH-2019</strain>
    </source>
</reference>
<dbReference type="InterPro" id="IPR029063">
    <property type="entry name" value="SAM-dependent_MTases_sf"/>
</dbReference>
<keyword evidence="10" id="KW-0067">ATP-binding</keyword>
<dbReference type="InterPro" id="IPR001576">
    <property type="entry name" value="Phosphoglycerate_kinase"/>
</dbReference>
<keyword evidence="8" id="KW-0547">Nucleotide-binding</keyword>
<comment type="subunit">
    <text evidence="13">Monomer.</text>
</comment>
<evidence type="ECO:0000256" key="1">
    <source>
        <dbReference type="ARBA" id="ARBA00000142"/>
    </source>
</evidence>
<keyword evidence="9 12" id="KW-0418">Kinase</keyword>
<evidence type="ECO:0000256" key="5">
    <source>
        <dbReference type="ARBA" id="ARBA00022679"/>
    </source>
</evidence>
<evidence type="ECO:0000256" key="9">
    <source>
        <dbReference type="ARBA" id="ARBA00022777"/>
    </source>
</evidence>
<keyword evidence="7" id="KW-0819">tRNA processing</keyword>
<dbReference type="PANTHER" id="PTHR11406:SF32">
    <property type="entry name" value="PHOSPHOGLYCERATE KINASE"/>
    <property type="match status" value="1"/>
</dbReference>
<protein>
    <recommendedName>
        <fullName evidence="12">Phosphoglycerate kinase</fullName>
        <ecNumber evidence="12">2.7.2.3</ecNumber>
    </recommendedName>
</protein>
<name>A0ABR0WJF6_REHGL</name>
<dbReference type="Pfam" id="PF02390">
    <property type="entry name" value="Methyltransf_4"/>
    <property type="match status" value="1"/>
</dbReference>
<dbReference type="Pfam" id="PF00162">
    <property type="entry name" value="PGK"/>
    <property type="match status" value="1"/>
</dbReference>
<evidence type="ECO:0000256" key="2">
    <source>
        <dbReference type="ARBA" id="ARBA00001946"/>
    </source>
</evidence>
<organism evidence="14 15">
    <name type="scientific">Rehmannia glutinosa</name>
    <name type="common">Chinese foxglove</name>
    <dbReference type="NCBI Taxonomy" id="99300"/>
    <lineage>
        <taxon>Eukaryota</taxon>
        <taxon>Viridiplantae</taxon>
        <taxon>Streptophyta</taxon>
        <taxon>Embryophyta</taxon>
        <taxon>Tracheophyta</taxon>
        <taxon>Spermatophyta</taxon>
        <taxon>Magnoliopsida</taxon>
        <taxon>eudicotyledons</taxon>
        <taxon>Gunneridae</taxon>
        <taxon>Pentapetalae</taxon>
        <taxon>asterids</taxon>
        <taxon>lamiids</taxon>
        <taxon>Lamiales</taxon>
        <taxon>Orobanchaceae</taxon>
        <taxon>Rehmannieae</taxon>
        <taxon>Rehmannia</taxon>
    </lineage>
</organism>
<dbReference type="Proteomes" id="UP001318860">
    <property type="component" value="Unassembled WGS sequence"/>
</dbReference>
<sequence length="712" mass="79135">MTKPAPMFLSILQSLEKEKSPADDYELWSGLLVDPRWVCASGLYPMGSGPVSKLVGQAQAERSLVEKDAVCDVGQFTTLPHIQSLRNFPKEELFRKVVMVRFDAMILLQGMKEQHSSPGNACSTIKYLYEAGAKVILVGSWNENTNSRFRSEVCPSTEFVADFLSSMLEIKVVPMKFVVGYMQSDAQESKSILLLENLFSFKGERANCSKFSKELASGVDIIVNDAFSESHKVLASTVGVASFCYACMAGFYFEEGLYKLKKIIKTIERPYIGGGNLADKAAALHFLVSTCDGLIFVGSMAFQIMHALGVPVPTKLVELGALKEAVSIVESAKSRNIPLVFPKDVWCIKDHIPEQMDLFSVYSILEGWQPVDIGPRSLEEMINLLSKCKKIMWIGPLRFSSSKQDEGGTYKLAETLGTLSGCNITFVGKMECELLGKSKSFLNDNFLKSAAVVWEVLKGRKLPGLMALDRAYPFLVDWSAAYGDPMRPLVVDVGSGNGLFLFGMASRRKYMNFLGLEINAKVFYSKINLLLEFEVLNLIMVLSSGYIFQLVDHCLDDIHRLGIHNVHFITTNATSTFRSIVSSYPGQLVLVSIQCPNPDFNKPEYRWRMLQKSLVEAIADMLMFGGKVFLQSDIEAVACQFHPLLLVKVCLLATKRIRHIFTKAKTKGLCNGELSAVMVFPTQILQCMKTSVRGTASQERTIEEKTPKLACI</sequence>
<evidence type="ECO:0000256" key="12">
    <source>
        <dbReference type="RuleBase" id="RU000532"/>
    </source>
</evidence>
<dbReference type="SUPFAM" id="SSF53748">
    <property type="entry name" value="Phosphoglycerate kinase"/>
    <property type="match status" value="1"/>
</dbReference>
<evidence type="ECO:0000313" key="15">
    <source>
        <dbReference type="Proteomes" id="UP001318860"/>
    </source>
</evidence>
<dbReference type="EMBL" id="JABTTQ020000010">
    <property type="protein sequence ID" value="KAK6147026.1"/>
    <property type="molecule type" value="Genomic_DNA"/>
</dbReference>
<evidence type="ECO:0000256" key="6">
    <source>
        <dbReference type="ARBA" id="ARBA00022691"/>
    </source>
</evidence>
<evidence type="ECO:0000256" key="3">
    <source>
        <dbReference type="ARBA" id="ARBA00008982"/>
    </source>
</evidence>
<dbReference type="Gene3D" id="3.40.50.1260">
    <property type="entry name" value="Phosphoglycerate kinase, N-terminal domain"/>
    <property type="match status" value="2"/>
</dbReference>
<dbReference type="InterPro" id="IPR036043">
    <property type="entry name" value="Phosphoglycerate_kinase_sf"/>
</dbReference>
<evidence type="ECO:0000256" key="4">
    <source>
        <dbReference type="ARBA" id="ARBA00022603"/>
    </source>
</evidence>
<keyword evidence="15" id="KW-1185">Reference proteome</keyword>
<evidence type="ECO:0000256" key="11">
    <source>
        <dbReference type="ARBA" id="ARBA00022842"/>
    </source>
</evidence>
<dbReference type="InterPro" id="IPR015824">
    <property type="entry name" value="Phosphoglycerate_kinase_N"/>
</dbReference>
<comment type="similarity">
    <text evidence="3 12">Belongs to the phosphoglycerate kinase family.</text>
</comment>
<dbReference type="InterPro" id="IPR003358">
    <property type="entry name" value="tRNA_(Gua-N-7)_MeTrfase_Trmb"/>
</dbReference>
<dbReference type="PROSITE" id="PS51625">
    <property type="entry name" value="SAM_MT_TRMB"/>
    <property type="match status" value="1"/>
</dbReference>
<evidence type="ECO:0000256" key="8">
    <source>
        <dbReference type="ARBA" id="ARBA00022741"/>
    </source>
</evidence>
<comment type="catalytic activity">
    <reaction evidence="12">
        <text>(2R)-3-phosphoglycerate + ATP = (2R)-3-phospho-glyceroyl phosphate + ADP</text>
        <dbReference type="Rhea" id="RHEA:14801"/>
        <dbReference type="ChEBI" id="CHEBI:30616"/>
        <dbReference type="ChEBI" id="CHEBI:57604"/>
        <dbReference type="ChEBI" id="CHEBI:58272"/>
        <dbReference type="ChEBI" id="CHEBI:456216"/>
        <dbReference type="EC" id="2.7.2.3"/>
    </reaction>
</comment>
<keyword evidence="4" id="KW-0489">Methyltransferase</keyword>
<dbReference type="SUPFAM" id="SSF53335">
    <property type="entry name" value="S-adenosyl-L-methionine-dependent methyltransferases"/>
    <property type="match status" value="1"/>
</dbReference>
<comment type="caution">
    <text evidence="14">The sequence shown here is derived from an EMBL/GenBank/DDBJ whole genome shotgun (WGS) entry which is preliminary data.</text>
</comment>
<comment type="cofactor">
    <cofactor evidence="2">
        <name>Mg(2+)</name>
        <dbReference type="ChEBI" id="CHEBI:18420"/>
    </cofactor>
</comment>
<dbReference type="EC" id="2.7.2.3" evidence="12"/>
<dbReference type="PANTHER" id="PTHR11406">
    <property type="entry name" value="PHOSPHOGLYCERATE KINASE"/>
    <property type="match status" value="1"/>
</dbReference>
<accession>A0ABR0WJF6</accession>
<evidence type="ECO:0000256" key="7">
    <source>
        <dbReference type="ARBA" id="ARBA00022694"/>
    </source>
</evidence>
<keyword evidence="11" id="KW-0460">Magnesium</keyword>
<gene>
    <name evidence="14" type="ORF">DH2020_017938</name>
</gene>
<dbReference type="PRINTS" id="PR00477">
    <property type="entry name" value="PHGLYCKINASE"/>
</dbReference>
<proteinExistence type="inferred from homology"/>
<evidence type="ECO:0000256" key="10">
    <source>
        <dbReference type="ARBA" id="ARBA00022840"/>
    </source>
</evidence>